<accession>A0A077ZVE5</accession>
<dbReference type="AlphaFoldDB" id="A0A077ZVE5"/>
<dbReference type="Proteomes" id="UP000039865">
    <property type="component" value="Unassembled WGS sequence"/>
</dbReference>
<reference evidence="1 2" key="1">
    <citation type="submission" date="2014-06" db="EMBL/GenBank/DDBJ databases">
        <authorList>
            <person name="Swart Estienne"/>
        </authorList>
    </citation>
    <scope>NUCLEOTIDE SEQUENCE [LARGE SCALE GENOMIC DNA]</scope>
    <source>
        <strain evidence="1 2">130c</strain>
    </source>
</reference>
<evidence type="ECO:0000313" key="2">
    <source>
        <dbReference type="Proteomes" id="UP000039865"/>
    </source>
</evidence>
<proteinExistence type="predicted"/>
<organism evidence="1 2">
    <name type="scientific">Stylonychia lemnae</name>
    <name type="common">Ciliate</name>
    <dbReference type="NCBI Taxonomy" id="5949"/>
    <lineage>
        <taxon>Eukaryota</taxon>
        <taxon>Sar</taxon>
        <taxon>Alveolata</taxon>
        <taxon>Ciliophora</taxon>
        <taxon>Intramacronucleata</taxon>
        <taxon>Spirotrichea</taxon>
        <taxon>Stichotrichia</taxon>
        <taxon>Sporadotrichida</taxon>
        <taxon>Oxytrichidae</taxon>
        <taxon>Stylonychinae</taxon>
        <taxon>Stylonychia</taxon>
    </lineage>
</organism>
<evidence type="ECO:0000313" key="1">
    <source>
        <dbReference type="EMBL" id="CDW73265.1"/>
    </source>
</evidence>
<keyword evidence="2" id="KW-1185">Reference proteome</keyword>
<name>A0A077ZVE5_STYLE</name>
<gene>
    <name evidence="1" type="primary">Contig465.g509</name>
    <name evidence="1" type="ORF">STYLEM_2241</name>
</gene>
<sequence length="461" mass="52035">MNINSLYTAGINRTSNLTYANYFGDGSGRDKYVIFENGGLCHQKSRMHEQSSHMLPNNQAPLASASTLRMSQSNKHIPTHKYHPDGTGRDMFVVTNNGGQFRGFKEQDYHFFDKQLRGYQKSKKWLCSSQINSMTHSPSDGSPQLAMMSEKYKNFLKQEKQKQLNLNQRLSIPKYIEIKQNECESLTQTHTNGFKQSPEKIETDADIMTAPTKFFSRRDIRNSLVLDYRSQANFSKSPESHKSKQNKINQNTTQQEYFQTTLKPSKQLSSKSLFSNEIIKQMNSTSTLSTASKPRGSVNILERIKQQQDIPTTMIIDTKSPETVPSQLLAYYDKAARRKSRQMQLESQMSGKASQRSILLDKLLQEGGVNESGQKNAMGKKASVPGIMRIQDVSQSLLSSSHLQNRLNSRLSGFSSTKNANTHSIILNGIGMSNNQSNQKFINQIKSQNQLGFPSGSIDQL</sequence>
<dbReference type="InParanoid" id="A0A077ZVE5"/>
<protein>
    <submittedName>
        <fullName evidence="1">Uncharacterized protein</fullName>
    </submittedName>
</protein>
<dbReference type="EMBL" id="CCKQ01002178">
    <property type="protein sequence ID" value="CDW73265.1"/>
    <property type="molecule type" value="Genomic_DNA"/>
</dbReference>